<dbReference type="GO" id="GO:0005524">
    <property type="term" value="F:ATP binding"/>
    <property type="evidence" value="ECO:0007669"/>
    <property type="project" value="UniProtKB-KW"/>
</dbReference>
<comment type="similarity">
    <text evidence="3">Belongs to the AAA ATPase family. Highly divergent.</text>
</comment>
<organism evidence="6 7">
    <name type="scientific">Saccharophagus degradans</name>
    <dbReference type="NCBI Taxonomy" id="86304"/>
    <lineage>
        <taxon>Bacteria</taxon>
        <taxon>Pseudomonadati</taxon>
        <taxon>Pseudomonadota</taxon>
        <taxon>Gammaproteobacteria</taxon>
        <taxon>Cellvibrionales</taxon>
        <taxon>Cellvibrionaceae</taxon>
        <taxon>Saccharophagus</taxon>
    </lineage>
</organism>
<evidence type="ECO:0000256" key="3">
    <source>
        <dbReference type="ARBA" id="ARBA00038088"/>
    </source>
</evidence>
<dbReference type="InterPro" id="IPR052381">
    <property type="entry name" value="AAA_domain_protein"/>
</dbReference>
<feature type="domain" description="AAA+ ATPase" evidence="5">
    <location>
        <begin position="270"/>
        <end position="403"/>
    </location>
</feature>
<evidence type="ECO:0000313" key="6">
    <source>
        <dbReference type="EMBL" id="MDO6423111.1"/>
    </source>
</evidence>
<dbReference type="Proteomes" id="UP001169760">
    <property type="component" value="Unassembled WGS sequence"/>
</dbReference>
<dbReference type="GO" id="GO:0016887">
    <property type="term" value="F:ATP hydrolysis activity"/>
    <property type="evidence" value="ECO:0007669"/>
    <property type="project" value="InterPro"/>
</dbReference>
<dbReference type="PANTHER" id="PTHR42960:SF1">
    <property type="entry name" value="YCF46 PROTEIN"/>
    <property type="match status" value="1"/>
</dbReference>
<dbReference type="Pfam" id="PF17862">
    <property type="entry name" value="AAA_lid_3"/>
    <property type="match status" value="1"/>
</dbReference>
<keyword evidence="1" id="KW-0547">Nucleotide-binding</keyword>
<dbReference type="RefSeq" id="WP_216063345.1">
    <property type="nucleotide sequence ID" value="NZ_JAHKPP010000010.1"/>
</dbReference>
<dbReference type="InterPro" id="IPR003593">
    <property type="entry name" value="AAA+_ATPase"/>
</dbReference>
<sequence>MNNHDLKLVLNSNVALVVIETYDESRALELLKNYFRSTNMPVYKWSITEGVNELGYGLQPRATNNNCEPQEALAHIKSHSRASAFILCDFHPWIEDAKITRQLKDIALSHMSSSYGSAKHKLIFISHKFSLPPELTRYAACVSLSMPTDEEILAIIRDEARLWASEKGALRIKTDNVTLKKLVSNLRGLPHQDVRRLAHGAIADDGAITEADLPEVTKAKFALMEMDGVLHFEYSTAHMKDVAGLENLKGWLLDRQHALKQADENSSLDRPKGVLLFGVQGGGKSLAAKAIAGVWGLPLLRLDMASLFNKFVGETERNLRDALKLADLMSPCVLWIDELEKGMASGESDSGTPKRLLGTLLTWMAERKSQVFMVATSNDISQLPPELMRKGRFDEIFFVDLPSAEVREAIFAIHLNKRGHEAAKFNLKYLAQLAEGFTGAEIEQAVVSAIYAAMAANAQLQPRNIEKAIQNTQPLSVVMAEKMAELRHWAQQRAVFA</sequence>
<evidence type="ECO:0000256" key="4">
    <source>
        <dbReference type="ARBA" id="ARBA00040480"/>
    </source>
</evidence>
<comment type="caution">
    <text evidence="6">The sequence shown here is derived from an EMBL/GenBank/DDBJ whole genome shotgun (WGS) entry which is preliminary data.</text>
</comment>
<keyword evidence="2" id="KW-0067">ATP-binding</keyword>
<dbReference type="Pfam" id="PF00004">
    <property type="entry name" value="AAA"/>
    <property type="match status" value="1"/>
</dbReference>
<proteinExistence type="inferred from homology"/>
<evidence type="ECO:0000259" key="5">
    <source>
        <dbReference type="SMART" id="SM00382"/>
    </source>
</evidence>
<evidence type="ECO:0000256" key="2">
    <source>
        <dbReference type="ARBA" id="ARBA00022840"/>
    </source>
</evidence>
<dbReference type="SMART" id="SM00382">
    <property type="entry name" value="AAA"/>
    <property type="match status" value="1"/>
</dbReference>
<evidence type="ECO:0000256" key="1">
    <source>
        <dbReference type="ARBA" id="ARBA00022741"/>
    </source>
</evidence>
<dbReference type="EMBL" id="JAUOPB010000008">
    <property type="protein sequence ID" value="MDO6423111.1"/>
    <property type="molecule type" value="Genomic_DNA"/>
</dbReference>
<name>A0AAW7X632_9GAMM</name>
<dbReference type="InterPro" id="IPR003959">
    <property type="entry name" value="ATPase_AAA_core"/>
</dbReference>
<dbReference type="InterPro" id="IPR041569">
    <property type="entry name" value="AAA_lid_3"/>
</dbReference>
<gene>
    <name evidence="6" type="ORF">Q4521_11560</name>
</gene>
<dbReference type="PANTHER" id="PTHR42960">
    <property type="entry name" value="YCF46 PROTEIN"/>
    <property type="match status" value="1"/>
</dbReference>
<dbReference type="AlphaFoldDB" id="A0AAW7X632"/>
<accession>A0AAW7X632</accession>
<evidence type="ECO:0000313" key="7">
    <source>
        <dbReference type="Proteomes" id="UP001169760"/>
    </source>
</evidence>
<protein>
    <recommendedName>
        <fullName evidence="4">Uncharacterized AAA domain-containing protein ycf46</fullName>
    </recommendedName>
</protein>
<reference evidence="6" key="1">
    <citation type="submission" date="2023-07" db="EMBL/GenBank/DDBJ databases">
        <title>Genome content predicts the carbon catabolic preferences of heterotrophic bacteria.</title>
        <authorList>
            <person name="Gralka M."/>
        </authorList>
    </citation>
    <scope>NUCLEOTIDE SEQUENCE</scope>
    <source>
        <strain evidence="6">I3M17_2</strain>
    </source>
</reference>